<organism evidence="1 2">
    <name type="scientific">Bradyrhizobium manausense</name>
    <dbReference type="NCBI Taxonomy" id="989370"/>
    <lineage>
        <taxon>Bacteria</taxon>
        <taxon>Pseudomonadati</taxon>
        <taxon>Pseudomonadota</taxon>
        <taxon>Alphaproteobacteria</taxon>
        <taxon>Hyphomicrobiales</taxon>
        <taxon>Nitrobacteraceae</taxon>
        <taxon>Bradyrhizobium</taxon>
    </lineage>
</organism>
<name>A0A0R3D6Q6_9BRAD</name>
<keyword evidence="2" id="KW-1185">Reference proteome</keyword>
<evidence type="ECO:0000313" key="1">
    <source>
        <dbReference type="EMBL" id="KRQ03316.1"/>
    </source>
</evidence>
<evidence type="ECO:0000313" key="2">
    <source>
        <dbReference type="Proteomes" id="UP000051936"/>
    </source>
</evidence>
<dbReference type="RefSeq" id="WP_057755452.1">
    <property type="nucleotide sequence ID" value="NZ_LJYG01000108.1"/>
</dbReference>
<reference evidence="1 2" key="1">
    <citation type="submission" date="2015-09" db="EMBL/GenBank/DDBJ databases">
        <title>Draft Genome Sequence of Bradyrhizobium manausense Strain BR 3351T, a Novel Symbiotic Nitrogen-Fixing Alphaproteobacterium Isolated from Brazilian Amazon Rain Forest.</title>
        <authorList>
            <person name="De Araujo J.L."/>
            <person name="Zilli J.E."/>
        </authorList>
    </citation>
    <scope>NUCLEOTIDE SEQUENCE [LARGE SCALE GENOMIC DNA]</scope>
    <source>
        <strain evidence="1 2">BR3351</strain>
    </source>
</reference>
<protein>
    <submittedName>
        <fullName evidence="1">Uncharacterized protein</fullName>
    </submittedName>
</protein>
<accession>A0A0R3D6Q6</accession>
<sequence length="372" mass="41178">MIEIDLNARVLPEEHNVFVVRPGNSYGLFAEITQQNVLLLELPALGFESGTRPDDDDLRRRVNRSRALRAWYGGTLDENLKPNLDLATYSATEGGPSTAQLAALVRTFFERMKPGDLVVVPPKSYMEDAWIGEIASESYVVEPVKVARLYGDEILSGRAVRWITRIPKRDLPYEILDALQKPSAAFLVERSLRSRFYKVAYGNYSISDFYSAKFEVTEADFDTVDDVLLQAFFNFVAANTRAVQEPGQHVLGFGAAAFKDSGDFIPKLQTNVNSPGDISLVSKVITPLVASVLFLLAVDVGPSAKAEAEQGTLVLRNSKAAENDPCTAKVFESSMQILKLLNLDDWPEACQRAQEVAKKTGLKSPARVEKRQ</sequence>
<dbReference type="AlphaFoldDB" id="A0A0R3D6Q6"/>
<dbReference type="Proteomes" id="UP000051936">
    <property type="component" value="Unassembled WGS sequence"/>
</dbReference>
<proteinExistence type="predicted"/>
<dbReference type="OrthoDB" id="7605144at2"/>
<dbReference type="EMBL" id="LJYG01000108">
    <property type="protein sequence ID" value="KRQ03316.1"/>
    <property type="molecule type" value="Genomic_DNA"/>
</dbReference>
<gene>
    <name evidence="1" type="ORF">AOQ71_31835</name>
</gene>
<comment type="caution">
    <text evidence="1">The sequence shown here is derived from an EMBL/GenBank/DDBJ whole genome shotgun (WGS) entry which is preliminary data.</text>
</comment>